<dbReference type="RefSeq" id="WP_251261591.1">
    <property type="nucleotide sequence ID" value="NZ_JAMQGP010000004.1"/>
</dbReference>
<dbReference type="Pfam" id="PF13740">
    <property type="entry name" value="ACT_6"/>
    <property type="match status" value="1"/>
</dbReference>
<dbReference type="InterPro" id="IPR050990">
    <property type="entry name" value="UPF0237/GcvR_regulator"/>
</dbReference>
<evidence type="ECO:0000259" key="2">
    <source>
        <dbReference type="PROSITE" id="PS51671"/>
    </source>
</evidence>
<dbReference type="Gene3D" id="3.30.70.260">
    <property type="match status" value="2"/>
</dbReference>
<dbReference type="InterPro" id="IPR016867">
    <property type="entry name" value="GcvR"/>
</dbReference>
<proteinExistence type="predicted"/>
<keyword evidence="1" id="KW-0963">Cytoplasm</keyword>
<organism evidence="3 4">
    <name type="scientific">Echinimonas agarilytica</name>
    <dbReference type="NCBI Taxonomy" id="1215918"/>
    <lineage>
        <taxon>Bacteria</taxon>
        <taxon>Pseudomonadati</taxon>
        <taxon>Pseudomonadota</taxon>
        <taxon>Gammaproteobacteria</taxon>
        <taxon>Alteromonadales</taxon>
        <taxon>Echinimonadaceae</taxon>
        <taxon>Echinimonas</taxon>
    </lineage>
</organism>
<dbReference type="InterPro" id="IPR045865">
    <property type="entry name" value="ACT-like_dom_sf"/>
</dbReference>
<dbReference type="GO" id="GO:0006355">
    <property type="term" value="P:regulation of DNA-templated transcription"/>
    <property type="evidence" value="ECO:0007669"/>
    <property type="project" value="UniProtKB-UniRule"/>
</dbReference>
<comment type="subcellular location">
    <subcellularLocation>
        <location evidence="1">Cytoplasm</location>
    </subcellularLocation>
</comment>
<dbReference type="AlphaFoldDB" id="A0AA42B8F9"/>
<dbReference type="SUPFAM" id="SSF55021">
    <property type="entry name" value="ACT-like"/>
    <property type="match status" value="2"/>
</dbReference>
<dbReference type="PROSITE" id="PS51671">
    <property type="entry name" value="ACT"/>
    <property type="match status" value="1"/>
</dbReference>
<evidence type="ECO:0000256" key="1">
    <source>
        <dbReference type="PIRNR" id="PIRNR028103"/>
    </source>
</evidence>
<keyword evidence="1" id="KW-0678">Repressor</keyword>
<sequence>MKSIVITLIGTDRSGIVDEVSQCLMAHHGNWQASSMSLMAGQFAGIVEARIPEEQLSAVRQSLGQLEGLTVQVVDGHAIEATEALSIDFQVTANDRPGIIQQVSSCLAANKVNVLELDTRCESAAHFGGDLFIAEVHAQLPAGLTEDDLKTALEALSDDLIIDTE</sequence>
<keyword evidence="4" id="KW-1185">Reference proteome</keyword>
<dbReference type="PANTHER" id="PTHR34875:SF6">
    <property type="entry name" value="UPF0237 PROTEIN MJ1558"/>
    <property type="match status" value="1"/>
</dbReference>
<evidence type="ECO:0000313" key="4">
    <source>
        <dbReference type="Proteomes" id="UP001165393"/>
    </source>
</evidence>
<dbReference type="PANTHER" id="PTHR34875">
    <property type="entry name" value="UPF0237 PROTEIN MJ1558"/>
    <property type="match status" value="1"/>
</dbReference>
<feature type="domain" description="ACT" evidence="2">
    <location>
        <begin position="88"/>
        <end position="165"/>
    </location>
</feature>
<gene>
    <name evidence="3" type="ORF">NAF29_10890</name>
</gene>
<dbReference type="GO" id="GO:0005737">
    <property type="term" value="C:cytoplasm"/>
    <property type="evidence" value="ECO:0007669"/>
    <property type="project" value="UniProtKB-SubCell"/>
</dbReference>
<name>A0AA42B8F9_9GAMM</name>
<comment type="caution">
    <text evidence="3">The sequence shown here is derived from an EMBL/GenBank/DDBJ whole genome shotgun (WGS) entry which is preliminary data.</text>
</comment>
<dbReference type="PIRSF" id="PIRSF028103">
    <property type="entry name" value="GcvR"/>
    <property type="match status" value="1"/>
</dbReference>
<reference evidence="3 4" key="1">
    <citation type="journal article" date="2013" name="Antonie Van Leeuwenhoek">
        <title>Echinimonas agarilytica gen. nov., sp. nov., a new gammaproteobacterium isolated from the sea urchin Strongylocentrotus intermedius.</title>
        <authorList>
            <person name="Nedashkovskaya O.I."/>
            <person name="Stenkova A.M."/>
            <person name="Zhukova N.V."/>
            <person name="Van Trappen S."/>
            <person name="Lee J.S."/>
            <person name="Kim S.B."/>
        </authorList>
    </citation>
    <scope>NUCLEOTIDE SEQUENCE [LARGE SCALE GENOMIC DNA]</scope>
    <source>
        <strain evidence="3 4">KMM 6351</strain>
    </source>
</reference>
<evidence type="ECO:0000313" key="3">
    <source>
        <dbReference type="EMBL" id="MCM2680171.1"/>
    </source>
</evidence>
<dbReference type="InterPro" id="IPR002912">
    <property type="entry name" value="ACT_dom"/>
</dbReference>
<dbReference type="Proteomes" id="UP001165393">
    <property type="component" value="Unassembled WGS sequence"/>
</dbReference>
<dbReference type="EMBL" id="JAMQGP010000004">
    <property type="protein sequence ID" value="MCM2680171.1"/>
    <property type="molecule type" value="Genomic_DNA"/>
</dbReference>
<dbReference type="CDD" id="cd04869">
    <property type="entry name" value="ACT_GcvR_2"/>
    <property type="match status" value="1"/>
</dbReference>
<keyword evidence="1" id="KW-0804">Transcription</keyword>
<protein>
    <recommendedName>
        <fullName evidence="1">Glycine cleavage system transcriptional repressor</fullName>
    </recommendedName>
</protein>
<accession>A0AA42B8F9</accession>